<accession>A0A1Q8YEA4</accession>
<reference evidence="1 2" key="1">
    <citation type="submission" date="2017-01" db="EMBL/GenBank/DDBJ databases">
        <title>Genome sequence of Rhodoferax antarcticus ANT.BR, a psychrophilic purple nonsulfur bacterium from an Antarctic microbial mat.</title>
        <authorList>
            <person name="Baker J."/>
            <person name="Riester C."/>
            <person name="Skinner B."/>
            <person name="Newell A."/>
            <person name="Swingley W."/>
            <person name="Madigan M."/>
            <person name="Jung D."/>
            <person name="Asao M."/>
            <person name="Chen M."/>
            <person name="Loughlin P."/>
            <person name="Pan H."/>
            <person name="Lin S."/>
            <person name="Li N."/>
            <person name="Shaw J."/>
            <person name="Prado M."/>
            <person name="Sherman C."/>
            <person name="Li X."/>
            <person name="Tang J."/>
            <person name="Blankenship R."/>
            <person name="Zhao T."/>
            <person name="Touchman J."/>
            <person name="Sattley M."/>
        </authorList>
    </citation>
    <scope>NUCLEOTIDE SEQUENCE [LARGE SCALE GENOMIC DNA]</scope>
    <source>
        <strain evidence="1 2">ANT.BR</strain>
    </source>
</reference>
<dbReference type="AlphaFoldDB" id="A0A1Q8YEA4"/>
<evidence type="ECO:0000313" key="2">
    <source>
        <dbReference type="Proteomes" id="UP000185911"/>
    </source>
</evidence>
<proteinExistence type="predicted"/>
<dbReference type="EMBL" id="MSYM01000013">
    <property type="protein sequence ID" value="OLP06295.1"/>
    <property type="molecule type" value="Genomic_DNA"/>
</dbReference>
<comment type="caution">
    <text evidence="1">The sequence shown here is derived from an EMBL/GenBank/DDBJ whole genome shotgun (WGS) entry which is preliminary data.</text>
</comment>
<evidence type="ECO:0000313" key="1">
    <source>
        <dbReference type="EMBL" id="OLP06295.1"/>
    </source>
</evidence>
<keyword evidence="2" id="KW-1185">Reference proteome</keyword>
<organism evidence="1 2">
    <name type="scientific">Rhodoferax antarcticus ANT.BR</name>
    <dbReference type="NCBI Taxonomy" id="1111071"/>
    <lineage>
        <taxon>Bacteria</taxon>
        <taxon>Pseudomonadati</taxon>
        <taxon>Pseudomonadota</taxon>
        <taxon>Betaproteobacteria</taxon>
        <taxon>Burkholderiales</taxon>
        <taxon>Comamonadaceae</taxon>
        <taxon>Rhodoferax</taxon>
    </lineage>
</organism>
<gene>
    <name evidence="1" type="ORF">BLL52_2526</name>
</gene>
<protein>
    <submittedName>
        <fullName evidence="1">Uncharacterized protein</fullName>
    </submittedName>
</protein>
<dbReference type="Proteomes" id="UP000185911">
    <property type="component" value="Unassembled WGS sequence"/>
</dbReference>
<name>A0A1Q8YEA4_9BURK</name>
<sequence>MQSGLLVRRCKVCRHVARQGGGAFHGAQIQGQISVVYCWASSCKKFSQVYQRRMLQAKKGQMFAGDVA</sequence>